<dbReference type="RefSeq" id="WP_317634709.1">
    <property type="nucleotide sequence ID" value="NZ_AP026802.1"/>
</dbReference>
<dbReference type="EMBL" id="AP026802">
    <property type="protein sequence ID" value="BDR58882.1"/>
    <property type="molecule type" value="Genomic_DNA"/>
</dbReference>
<dbReference type="Pfam" id="PF01154">
    <property type="entry name" value="HMG_CoA_synt_N"/>
    <property type="match status" value="1"/>
</dbReference>
<evidence type="ECO:0000313" key="6">
    <source>
        <dbReference type="Proteomes" id="UP001321861"/>
    </source>
</evidence>
<dbReference type="Pfam" id="PF08540">
    <property type="entry name" value="HMG_CoA_synt_C"/>
    <property type="match status" value="1"/>
</dbReference>
<evidence type="ECO:0000259" key="4">
    <source>
        <dbReference type="Pfam" id="PF08540"/>
    </source>
</evidence>
<dbReference type="InterPro" id="IPR016039">
    <property type="entry name" value="Thiolase-like"/>
</dbReference>
<dbReference type="InterPro" id="IPR013746">
    <property type="entry name" value="HMG_CoA_synt_C_dom"/>
</dbReference>
<sequence length="385" mass="42990">MIGISKITGYIPQKYVEMEELATARGVDPQKFLIGIGQEKMAIVGGNEDSVSMALNAGKRLIEDLDPKEIQAIKLVILATESSIDEAKASALFLEEYLDLPKNARYLELKEACYGATAGLNLAFERVTLHPDEKVLVIASDLARYGLNSKGEVTQGAGSIALLVENRLDLALESLGKSTYHAENVSDFYRPMGQKEAIVDGPLSNETYLRFFKTVFEDYFRQSSLAPSDLKLINFHLPYTKIGLKALKEVADQVDDSKYESWIDLFNQGKAVNAVVGNIYTGSLYLNLLSNLLSGQVEENDLLGMYSYGSGAQAEFFVLRSHKNFDSSSFQTMLQKRQGISVENYEKHYCEQSYDLEQKWTSEGIRSGDFYLKSVENGNRKYDKA</sequence>
<dbReference type="InterPro" id="IPR013528">
    <property type="entry name" value="HMG_CoA_synth_N"/>
</dbReference>
<evidence type="ECO:0000256" key="2">
    <source>
        <dbReference type="ARBA" id="ARBA00022679"/>
    </source>
</evidence>
<accession>A0AAU9CXY6</accession>
<dbReference type="CDD" id="cd00827">
    <property type="entry name" value="init_cond_enzymes"/>
    <property type="match status" value="1"/>
</dbReference>
<reference evidence="5 6" key="1">
    <citation type="journal article" date="2023" name="Microbiol. Spectr.">
        <title>Symbiosis of Carpenter Bees with Uncharacterized Lactic Acid Bacteria Showing NAD Auxotrophy.</title>
        <authorList>
            <person name="Kawasaki S."/>
            <person name="Ozawa K."/>
            <person name="Mori T."/>
            <person name="Yamamoto A."/>
            <person name="Ito M."/>
            <person name="Ohkuma M."/>
            <person name="Sakamoto M."/>
            <person name="Matsutani M."/>
        </authorList>
    </citation>
    <scope>NUCLEOTIDE SEQUENCE [LARGE SCALE GENOMIC DNA]</scope>
    <source>
        <strain evidence="5 6">XA3</strain>
    </source>
</reference>
<comment type="similarity">
    <text evidence="1">Belongs to the thiolase-like superfamily. HMG-CoA synthase family.</text>
</comment>
<proteinExistence type="inferred from homology"/>
<dbReference type="Proteomes" id="UP001321861">
    <property type="component" value="Chromosome"/>
</dbReference>
<dbReference type="AlphaFoldDB" id="A0AAU9CXY6"/>
<dbReference type="KEGG" id="xap:XA3_13230"/>
<protein>
    <submittedName>
        <fullName evidence="5">Hydroxymethylglutaryl-CoA synthase</fullName>
    </submittedName>
</protein>
<gene>
    <name evidence="5" type="ORF">XA3_13230</name>
</gene>
<feature type="domain" description="Hydroxymethylglutaryl-coenzyme A synthase N-terminal" evidence="3">
    <location>
        <begin position="2"/>
        <end position="164"/>
    </location>
</feature>
<dbReference type="GO" id="GO:0004421">
    <property type="term" value="F:hydroxymethylglutaryl-CoA synthase activity"/>
    <property type="evidence" value="ECO:0007669"/>
    <property type="project" value="InterPro"/>
</dbReference>
<keyword evidence="2" id="KW-0808">Transferase</keyword>
<dbReference type="SUPFAM" id="SSF53901">
    <property type="entry name" value="Thiolase-like"/>
    <property type="match status" value="2"/>
</dbReference>
<keyword evidence="6" id="KW-1185">Reference proteome</keyword>
<feature type="domain" description="Hydroxymethylglutaryl-coenzyme A synthase C-terminal" evidence="4">
    <location>
        <begin position="271"/>
        <end position="381"/>
    </location>
</feature>
<name>A0AAU9CXY6_9LACO</name>
<dbReference type="PANTHER" id="PTHR43323">
    <property type="entry name" value="3-HYDROXY-3-METHYLGLUTARYL COENZYME A SYNTHASE"/>
    <property type="match status" value="1"/>
</dbReference>
<evidence type="ECO:0000256" key="1">
    <source>
        <dbReference type="ARBA" id="ARBA00007061"/>
    </source>
</evidence>
<dbReference type="GO" id="GO:0006084">
    <property type="term" value="P:acetyl-CoA metabolic process"/>
    <property type="evidence" value="ECO:0007669"/>
    <property type="project" value="InterPro"/>
</dbReference>
<dbReference type="Gene3D" id="3.40.47.10">
    <property type="match status" value="2"/>
</dbReference>
<dbReference type="PANTHER" id="PTHR43323:SF2">
    <property type="entry name" value="HYDROXYMETHYLGLUTARYL-COA SYNTHASE"/>
    <property type="match status" value="1"/>
</dbReference>
<evidence type="ECO:0000259" key="3">
    <source>
        <dbReference type="Pfam" id="PF01154"/>
    </source>
</evidence>
<organism evidence="5 6">
    <name type="scientific">Xylocopilactobacillus apicola</name>
    <dbReference type="NCBI Taxonomy" id="2932184"/>
    <lineage>
        <taxon>Bacteria</taxon>
        <taxon>Bacillati</taxon>
        <taxon>Bacillota</taxon>
        <taxon>Bacilli</taxon>
        <taxon>Lactobacillales</taxon>
        <taxon>Lactobacillaceae</taxon>
        <taxon>Xylocopilactobacillus</taxon>
    </lineage>
</organism>
<evidence type="ECO:0000313" key="5">
    <source>
        <dbReference type="EMBL" id="BDR58882.1"/>
    </source>
</evidence>